<dbReference type="InterPro" id="IPR003661">
    <property type="entry name" value="HisK_dim/P_dom"/>
</dbReference>
<evidence type="ECO:0000256" key="9">
    <source>
        <dbReference type="ARBA" id="ARBA00023012"/>
    </source>
</evidence>
<dbReference type="Pfam" id="PF02518">
    <property type="entry name" value="HATPase_c"/>
    <property type="match status" value="1"/>
</dbReference>
<dbReference type="InterPro" id="IPR036890">
    <property type="entry name" value="HATPase_C_sf"/>
</dbReference>
<dbReference type="EC" id="2.7.13.3" evidence="3"/>
<dbReference type="EMBL" id="JAAXLS010000035">
    <property type="protein sequence ID" value="NKQ57391.1"/>
    <property type="molecule type" value="Genomic_DNA"/>
</dbReference>
<evidence type="ECO:0000256" key="10">
    <source>
        <dbReference type="ARBA" id="ARBA00023136"/>
    </source>
</evidence>
<gene>
    <name evidence="13" type="ORF">HFP15_31455</name>
</gene>
<evidence type="ECO:0000256" key="4">
    <source>
        <dbReference type="ARBA" id="ARBA00022553"/>
    </source>
</evidence>
<feature type="transmembrane region" description="Helical" evidence="11">
    <location>
        <begin position="20"/>
        <end position="43"/>
    </location>
</feature>
<protein>
    <recommendedName>
        <fullName evidence="3">histidine kinase</fullName>
        <ecNumber evidence="3">2.7.13.3</ecNumber>
    </recommendedName>
</protein>
<dbReference type="InterPro" id="IPR036097">
    <property type="entry name" value="HisK_dim/P_sf"/>
</dbReference>
<dbReference type="PRINTS" id="PR00344">
    <property type="entry name" value="BCTRLSENSOR"/>
</dbReference>
<organism evidence="13 14">
    <name type="scientific">Amycolatopsis acididurans</name>
    <dbReference type="NCBI Taxonomy" id="2724524"/>
    <lineage>
        <taxon>Bacteria</taxon>
        <taxon>Bacillati</taxon>
        <taxon>Actinomycetota</taxon>
        <taxon>Actinomycetes</taxon>
        <taxon>Pseudonocardiales</taxon>
        <taxon>Pseudonocardiaceae</taxon>
        <taxon>Amycolatopsis</taxon>
    </lineage>
</organism>
<reference evidence="13 14" key="1">
    <citation type="submission" date="2020-04" db="EMBL/GenBank/DDBJ databases">
        <title>Novel species.</title>
        <authorList>
            <person name="Teo W.F.A."/>
            <person name="Lipun K."/>
            <person name="Srisuk N."/>
            <person name="Duangmal K."/>
        </authorList>
    </citation>
    <scope>NUCLEOTIDE SEQUENCE [LARGE SCALE GENOMIC DNA]</scope>
    <source>
        <strain evidence="13 14">K13G38</strain>
    </source>
</reference>
<dbReference type="RefSeq" id="WP_168520411.1">
    <property type="nucleotide sequence ID" value="NZ_JAAXLS010000035.1"/>
</dbReference>
<dbReference type="GO" id="GO:0016301">
    <property type="term" value="F:kinase activity"/>
    <property type="evidence" value="ECO:0007669"/>
    <property type="project" value="UniProtKB-KW"/>
</dbReference>
<evidence type="ECO:0000256" key="8">
    <source>
        <dbReference type="ARBA" id="ARBA00022989"/>
    </source>
</evidence>
<dbReference type="Gene3D" id="3.30.565.10">
    <property type="entry name" value="Histidine kinase-like ATPase, C-terminal domain"/>
    <property type="match status" value="1"/>
</dbReference>
<evidence type="ECO:0000256" key="11">
    <source>
        <dbReference type="SAM" id="Phobius"/>
    </source>
</evidence>
<keyword evidence="5" id="KW-0808">Transferase</keyword>
<comment type="caution">
    <text evidence="13">The sequence shown here is derived from an EMBL/GenBank/DDBJ whole genome shotgun (WGS) entry which is preliminary data.</text>
</comment>
<comment type="subcellular location">
    <subcellularLocation>
        <location evidence="2">Cell membrane</location>
    </subcellularLocation>
</comment>
<dbReference type="SUPFAM" id="SSF55874">
    <property type="entry name" value="ATPase domain of HSP90 chaperone/DNA topoisomerase II/histidine kinase"/>
    <property type="match status" value="1"/>
</dbReference>
<evidence type="ECO:0000256" key="2">
    <source>
        <dbReference type="ARBA" id="ARBA00004236"/>
    </source>
</evidence>
<dbReference type="SMART" id="SM00387">
    <property type="entry name" value="HATPase_c"/>
    <property type="match status" value="1"/>
</dbReference>
<evidence type="ECO:0000313" key="14">
    <source>
        <dbReference type="Proteomes" id="UP000715441"/>
    </source>
</evidence>
<keyword evidence="10 11" id="KW-0472">Membrane</keyword>
<accession>A0ABX1JFV0</accession>
<dbReference type="InterPro" id="IPR003594">
    <property type="entry name" value="HATPase_dom"/>
</dbReference>
<dbReference type="PANTHER" id="PTHR45436">
    <property type="entry name" value="SENSOR HISTIDINE KINASE YKOH"/>
    <property type="match status" value="1"/>
</dbReference>
<name>A0ABX1JFV0_9PSEU</name>
<evidence type="ECO:0000256" key="3">
    <source>
        <dbReference type="ARBA" id="ARBA00012438"/>
    </source>
</evidence>
<evidence type="ECO:0000256" key="7">
    <source>
        <dbReference type="ARBA" id="ARBA00022777"/>
    </source>
</evidence>
<dbReference type="SUPFAM" id="SSF47384">
    <property type="entry name" value="Homodimeric domain of signal transducing histidine kinase"/>
    <property type="match status" value="1"/>
</dbReference>
<sequence>MRRTDSPDSRLIRRTMLRIALQSALAVAVTVALLCAVATLVVLNSQKEQQNSLLDTAIQRADDVSDPPAGTWLIAQRDGVIVASPGLPKGLPDMTALNQGIAGTEDYRVHEREYRVRTEPRGDIVIQAVLDLRSAHEERGRLLQGLLIAGAAGLLLAALTGAWVGRRSVMPLVSALALQRRFVADAGHELRTPLTLLSTRAQLLQRRVRNSPWESDVDGLVEDARQLTAILEDLLLAADPREDAPRSAVDLGALVRQAVGAAEPAASERSVRLEVEGDSILVLGYEAGLRRAVNALLDNGIRHARSLVRVTVAREGRRARIEVADDGPGIDTAILPTLFTRFASAPGDGAPGERRRYGLGLSLVSEIAARHGGSVSATNPDSGGAALSLSLPVQSATSR</sequence>
<keyword evidence="6 11" id="KW-0812">Transmembrane</keyword>
<dbReference type="SMART" id="SM00388">
    <property type="entry name" value="HisKA"/>
    <property type="match status" value="1"/>
</dbReference>
<keyword evidence="14" id="KW-1185">Reference proteome</keyword>
<dbReference type="Proteomes" id="UP000715441">
    <property type="component" value="Unassembled WGS sequence"/>
</dbReference>
<evidence type="ECO:0000256" key="6">
    <source>
        <dbReference type="ARBA" id="ARBA00022692"/>
    </source>
</evidence>
<evidence type="ECO:0000256" key="5">
    <source>
        <dbReference type="ARBA" id="ARBA00022679"/>
    </source>
</evidence>
<evidence type="ECO:0000313" key="13">
    <source>
        <dbReference type="EMBL" id="NKQ57391.1"/>
    </source>
</evidence>
<keyword evidence="9" id="KW-0902">Two-component regulatory system</keyword>
<dbReference type="PROSITE" id="PS50109">
    <property type="entry name" value="HIS_KIN"/>
    <property type="match status" value="1"/>
</dbReference>
<evidence type="ECO:0000256" key="1">
    <source>
        <dbReference type="ARBA" id="ARBA00000085"/>
    </source>
</evidence>
<dbReference type="CDD" id="cd00075">
    <property type="entry name" value="HATPase"/>
    <property type="match status" value="1"/>
</dbReference>
<keyword evidence="7 13" id="KW-0418">Kinase</keyword>
<keyword evidence="4" id="KW-0597">Phosphoprotein</keyword>
<feature type="domain" description="Histidine kinase" evidence="12">
    <location>
        <begin position="185"/>
        <end position="395"/>
    </location>
</feature>
<dbReference type="Pfam" id="PF00512">
    <property type="entry name" value="HisKA"/>
    <property type="match status" value="1"/>
</dbReference>
<dbReference type="PANTHER" id="PTHR45436:SF5">
    <property type="entry name" value="SENSOR HISTIDINE KINASE TRCS"/>
    <property type="match status" value="1"/>
</dbReference>
<dbReference type="CDD" id="cd00082">
    <property type="entry name" value="HisKA"/>
    <property type="match status" value="1"/>
</dbReference>
<evidence type="ECO:0000259" key="12">
    <source>
        <dbReference type="PROSITE" id="PS50109"/>
    </source>
</evidence>
<proteinExistence type="predicted"/>
<dbReference type="InterPro" id="IPR004358">
    <property type="entry name" value="Sig_transdc_His_kin-like_C"/>
</dbReference>
<dbReference type="InterPro" id="IPR005467">
    <property type="entry name" value="His_kinase_dom"/>
</dbReference>
<feature type="transmembrane region" description="Helical" evidence="11">
    <location>
        <begin position="142"/>
        <end position="164"/>
    </location>
</feature>
<keyword evidence="8 11" id="KW-1133">Transmembrane helix</keyword>
<comment type="catalytic activity">
    <reaction evidence="1">
        <text>ATP + protein L-histidine = ADP + protein N-phospho-L-histidine.</text>
        <dbReference type="EC" id="2.7.13.3"/>
    </reaction>
</comment>
<dbReference type="Gene3D" id="1.10.287.130">
    <property type="match status" value="1"/>
</dbReference>
<dbReference type="InterPro" id="IPR050428">
    <property type="entry name" value="TCS_sensor_his_kinase"/>
</dbReference>